<sequence length="91" mass="10224">MKAGSTVEGGIYLRLDRFEDFLGELALLSIEGQARQLHMRSLNLYRARKGYRVGDRSLAEILTGTAAVARRRRINAPTFEDLFEIRLPAGS</sequence>
<proteinExistence type="predicted"/>
<evidence type="ECO:0000313" key="2">
    <source>
        <dbReference type="Proteomes" id="UP001501444"/>
    </source>
</evidence>
<dbReference type="Proteomes" id="UP001501444">
    <property type="component" value="Unassembled WGS sequence"/>
</dbReference>
<dbReference type="RefSeq" id="WP_344613396.1">
    <property type="nucleotide sequence ID" value="NZ_BAAARV010000025.1"/>
</dbReference>
<keyword evidence="2" id="KW-1185">Reference proteome</keyword>
<reference evidence="1 2" key="1">
    <citation type="journal article" date="2019" name="Int. J. Syst. Evol. Microbiol.">
        <title>The Global Catalogue of Microorganisms (GCM) 10K type strain sequencing project: providing services to taxonomists for standard genome sequencing and annotation.</title>
        <authorList>
            <consortium name="The Broad Institute Genomics Platform"/>
            <consortium name="The Broad Institute Genome Sequencing Center for Infectious Disease"/>
            <person name="Wu L."/>
            <person name="Ma J."/>
        </authorList>
    </citation>
    <scope>NUCLEOTIDE SEQUENCE [LARGE SCALE GENOMIC DNA]</scope>
    <source>
        <strain evidence="1 2">JCM 3272</strain>
    </source>
</reference>
<organism evidence="1 2">
    <name type="scientific">Dactylosporangium salmoneum</name>
    <dbReference type="NCBI Taxonomy" id="53361"/>
    <lineage>
        <taxon>Bacteria</taxon>
        <taxon>Bacillati</taxon>
        <taxon>Actinomycetota</taxon>
        <taxon>Actinomycetes</taxon>
        <taxon>Micromonosporales</taxon>
        <taxon>Micromonosporaceae</taxon>
        <taxon>Dactylosporangium</taxon>
    </lineage>
</organism>
<protein>
    <submittedName>
        <fullName evidence="1">Uncharacterized protein</fullName>
    </submittedName>
</protein>
<accession>A0ABN3G9R2</accession>
<evidence type="ECO:0000313" key="1">
    <source>
        <dbReference type="EMBL" id="GAA2347148.1"/>
    </source>
</evidence>
<comment type="caution">
    <text evidence="1">The sequence shown here is derived from an EMBL/GenBank/DDBJ whole genome shotgun (WGS) entry which is preliminary data.</text>
</comment>
<gene>
    <name evidence="1" type="ORF">GCM10010170_034460</name>
</gene>
<name>A0ABN3G9R2_9ACTN</name>
<dbReference type="EMBL" id="BAAARV010000025">
    <property type="protein sequence ID" value="GAA2347148.1"/>
    <property type="molecule type" value="Genomic_DNA"/>
</dbReference>